<keyword evidence="3" id="KW-1185">Reference proteome</keyword>
<name>A0ABW2DMT8_9BACT</name>
<keyword evidence="1" id="KW-0732">Signal</keyword>
<dbReference type="Proteomes" id="UP001596405">
    <property type="component" value="Unassembled WGS sequence"/>
</dbReference>
<dbReference type="RefSeq" id="WP_066617736.1">
    <property type="nucleotide sequence ID" value="NZ_JBHSYQ010000005.1"/>
</dbReference>
<reference evidence="3" key="1">
    <citation type="journal article" date="2019" name="Int. J. Syst. Evol. Microbiol.">
        <title>The Global Catalogue of Microorganisms (GCM) 10K type strain sequencing project: providing services to taxonomists for standard genome sequencing and annotation.</title>
        <authorList>
            <consortium name="The Broad Institute Genomics Platform"/>
            <consortium name="The Broad Institute Genome Sequencing Center for Infectious Disease"/>
            <person name="Wu L."/>
            <person name="Ma J."/>
        </authorList>
    </citation>
    <scope>NUCLEOTIDE SEQUENCE [LARGE SCALE GENOMIC DNA]</scope>
    <source>
        <strain evidence="3">CGMCC 4.7393</strain>
    </source>
</reference>
<feature type="signal peptide" evidence="1">
    <location>
        <begin position="1"/>
        <end position="22"/>
    </location>
</feature>
<sequence>MNRPFFLLLFYLLASSGTWVRAWGQQVSGDSAFYATAVNHALNQLSPTKKKLYNGYEYLGFKFDVKRGHPFFKSSTWSVGEVQFDGIKYSNIKLLYDLVQDELVIEHLNRTSSLALTKAKVDSFQLLGHTFIYLEPTYATPTGFQSGFYDLLFSKNEIKVLGRYMKTVDGIIPEDKSVAYFPERNRFYIQKGEQIFLIKNKRDVLKVFPDKKKEVNELMGRLDLSVSKDPVDALVEVAKFYSEQL</sequence>
<feature type="chain" id="PRO_5047501360" evidence="1">
    <location>
        <begin position="23"/>
        <end position="245"/>
    </location>
</feature>
<proteinExistence type="predicted"/>
<gene>
    <name evidence="2" type="ORF">ACFQHR_12085</name>
</gene>
<accession>A0ABW2DMT8</accession>
<dbReference type="EMBL" id="JBHSYQ010000005">
    <property type="protein sequence ID" value="MFC6998368.1"/>
    <property type="molecule type" value="Genomic_DNA"/>
</dbReference>
<evidence type="ECO:0000313" key="3">
    <source>
        <dbReference type="Proteomes" id="UP001596405"/>
    </source>
</evidence>
<comment type="caution">
    <text evidence="2">The sequence shown here is derived from an EMBL/GenBank/DDBJ whole genome shotgun (WGS) entry which is preliminary data.</text>
</comment>
<protein>
    <submittedName>
        <fullName evidence="2">Uncharacterized protein</fullName>
    </submittedName>
</protein>
<evidence type="ECO:0000313" key="2">
    <source>
        <dbReference type="EMBL" id="MFC6998368.1"/>
    </source>
</evidence>
<evidence type="ECO:0000256" key="1">
    <source>
        <dbReference type="SAM" id="SignalP"/>
    </source>
</evidence>
<organism evidence="2 3">
    <name type="scientific">Rufibacter roseus</name>
    <dbReference type="NCBI Taxonomy" id="1567108"/>
    <lineage>
        <taxon>Bacteria</taxon>
        <taxon>Pseudomonadati</taxon>
        <taxon>Bacteroidota</taxon>
        <taxon>Cytophagia</taxon>
        <taxon>Cytophagales</taxon>
        <taxon>Hymenobacteraceae</taxon>
        <taxon>Rufibacter</taxon>
    </lineage>
</organism>